<evidence type="ECO:0000313" key="8">
    <source>
        <dbReference type="EMBL" id="PRP75108.1"/>
    </source>
</evidence>
<evidence type="ECO:0000256" key="3">
    <source>
        <dbReference type="ARBA" id="ARBA00022723"/>
    </source>
</evidence>
<comment type="caution">
    <text evidence="8">The sequence shown here is derived from an EMBL/GenBank/DDBJ whole genome shotgun (WGS) entry which is preliminary data.</text>
</comment>
<dbReference type="EC" id="3.5.1.88" evidence="2 7"/>
<dbReference type="Gene3D" id="3.90.45.10">
    <property type="entry name" value="Peptide deformylase"/>
    <property type="match status" value="1"/>
</dbReference>
<dbReference type="InterPro" id="IPR023635">
    <property type="entry name" value="Peptide_deformylase"/>
</dbReference>
<dbReference type="GO" id="GO:0006412">
    <property type="term" value="P:translation"/>
    <property type="evidence" value="ECO:0007669"/>
    <property type="project" value="UniProtKB-KW"/>
</dbReference>
<dbReference type="FunCoup" id="A0A2P6MTS7">
    <property type="interactions" value="58"/>
</dbReference>
<dbReference type="GO" id="GO:0005739">
    <property type="term" value="C:mitochondrion"/>
    <property type="evidence" value="ECO:0007669"/>
    <property type="project" value="UniProtKB-ARBA"/>
</dbReference>
<organism evidence="8 9">
    <name type="scientific">Planoprotostelium fungivorum</name>
    <dbReference type="NCBI Taxonomy" id="1890364"/>
    <lineage>
        <taxon>Eukaryota</taxon>
        <taxon>Amoebozoa</taxon>
        <taxon>Evosea</taxon>
        <taxon>Variosea</taxon>
        <taxon>Cavosteliida</taxon>
        <taxon>Cavosteliaceae</taxon>
        <taxon>Planoprotostelium</taxon>
    </lineage>
</organism>
<dbReference type="Proteomes" id="UP000241769">
    <property type="component" value="Unassembled WGS sequence"/>
</dbReference>
<dbReference type="OrthoDB" id="276063at2759"/>
<dbReference type="GO" id="GO:0046872">
    <property type="term" value="F:metal ion binding"/>
    <property type="evidence" value="ECO:0007669"/>
    <property type="project" value="UniProtKB-KW"/>
</dbReference>
<proteinExistence type="inferred from homology"/>
<dbReference type="CDD" id="cd00487">
    <property type="entry name" value="Pep_deformylase"/>
    <property type="match status" value="1"/>
</dbReference>
<dbReference type="GO" id="GO:0042586">
    <property type="term" value="F:peptide deformylase activity"/>
    <property type="evidence" value="ECO:0007669"/>
    <property type="project" value="UniProtKB-EC"/>
</dbReference>
<evidence type="ECO:0000256" key="2">
    <source>
        <dbReference type="ARBA" id="ARBA00012175"/>
    </source>
</evidence>
<reference evidence="8 9" key="1">
    <citation type="journal article" date="2018" name="Genome Biol. Evol.">
        <title>Multiple Roots of Fruiting Body Formation in Amoebozoa.</title>
        <authorList>
            <person name="Hillmann F."/>
            <person name="Forbes G."/>
            <person name="Novohradska S."/>
            <person name="Ferling I."/>
            <person name="Riege K."/>
            <person name="Groth M."/>
            <person name="Westermann M."/>
            <person name="Marz M."/>
            <person name="Spaller T."/>
            <person name="Winckler T."/>
            <person name="Schaap P."/>
            <person name="Glockner G."/>
        </authorList>
    </citation>
    <scope>NUCLEOTIDE SEQUENCE [LARGE SCALE GENOMIC DNA]</scope>
    <source>
        <strain evidence="8 9">Jena</strain>
    </source>
</reference>
<comment type="catalytic activity">
    <reaction evidence="7">
        <text>N-terminal N-formyl-L-methionyl-[peptide] + H2O = N-terminal L-methionyl-[peptide] + formate</text>
        <dbReference type="Rhea" id="RHEA:24420"/>
        <dbReference type="Rhea" id="RHEA-COMP:10639"/>
        <dbReference type="Rhea" id="RHEA-COMP:10640"/>
        <dbReference type="ChEBI" id="CHEBI:15377"/>
        <dbReference type="ChEBI" id="CHEBI:15740"/>
        <dbReference type="ChEBI" id="CHEBI:49298"/>
        <dbReference type="ChEBI" id="CHEBI:64731"/>
        <dbReference type="EC" id="3.5.1.88"/>
    </reaction>
</comment>
<dbReference type="NCBIfam" id="NF001159">
    <property type="entry name" value="PRK00150.1-3"/>
    <property type="match status" value="1"/>
</dbReference>
<dbReference type="EMBL" id="MDYQ01000419">
    <property type="protein sequence ID" value="PRP75108.1"/>
    <property type="molecule type" value="Genomic_DNA"/>
</dbReference>
<gene>
    <name evidence="8" type="ORF">PROFUN_03944</name>
</gene>
<dbReference type="PRINTS" id="PR01576">
    <property type="entry name" value="PDEFORMYLASE"/>
</dbReference>
<dbReference type="PANTHER" id="PTHR10458">
    <property type="entry name" value="PEPTIDE DEFORMYLASE"/>
    <property type="match status" value="1"/>
</dbReference>
<protein>
    <recommendedName>
        <fullName evidence="2 7">Peptide deformylase</fullName>
        <ecNumber evidence="2 7">3.5.1.88</ecNumber>
    </recommendedName>
</protein>
<evidence type="ECO:0000256" key="4">
    <source>
        <dbReference type="ARBA" id="ARBA00022801"/>
    </source>
</evidence>
<evidence type="ECO:0000256" key="6">
    <source>
        <dbReference type="ARBA" id="ARBA00037114"/>
    </source>
</evidence>
<evidence type="ECO:0000256" key="7">
    <source>
        <dbReference type="RuleBase" id="RU362111"/>
    </source>
</evidence>
<dbReference type="AlphaFoldDB" id="A0A2P6MTS7"/>
<keyword evidence="9" id="KW-1185">Reference proteome</keyword>
<accession>A0A2P6MTS7</accession>
<keyword evidence="4 7" id="KW-0378">Hydrolase</keyword>
<name>A0A2P6MTS7_9EUKA</name>
<dbReference type="NCBIfam" id="TIGR00079">
    <property type="entry name" value="pept_deformyl"/>
    <property type="match status" value="1"/>
</dbReference>
<dbReference type="InParanoid" id="A0A2P6MTS7"/>
<dbReference type="FunFam" id="3.90.45.10:FF:000003">
    <property type="entry name" value="Peptide deformylase"/>
    <property type="match status" value="1"/>
</dbReference>
<dbReference type="HAMAP" id="MF_00163">
    <property type="entry name" value="Pep_deformylase"/>
    <property type="match status" value="1"/>
</dbReference>
<dbReference type="PANTHER" id="PTHR10458:SF22">
    <property type="entry name" value="PEPTIDE DEFORMYLASE"/>
    <property type="match status" value="1"/>
</dbReference>
<dbReference type="Pfam" id="PF01327">
    <property type="entry name" value="Pep_deformylase"/>
    <property type="match status" value="1"/>
</dbReference>
<dbReference type="SUPFAM" id="SSF56420">
    <property type="entry name" value="Peptide deformylase"/>
    <property type="match status" value="1"/>
</dbReference>
<evidence type="ECO:0000256" key="1">
    <source>
        <dbReference type="ARBA" id="ARBA00010759"/>
    </source>
</evidence>
<keyword evidence="5 7" id="KW-0648">Protein biosynthesis</keyword>
<dbReference type="STRING" id="1890364.A0A2P6MTS7"/>
<sequence length="203" mass="22562">MGLFAQALPLKFLGNPVLRQVAKPLSKKEIKSSSTRDLIKGMEKTVAKYEGVGLAAPQVGISKRVLLVVVPETSPPIPCTVMINPRLTDTAPSVDSIGTWEACLSIPGMFGFVPRRPNIQVDYLDEKGKPFRITASGFPAVVIQHEIDHLDGKLFLDHIKRDDLMCEEEWMSRNYDIDQGFGNWTKTELPESETSNFEYGPSN</sequence>
<comment type="similarity">
    <text evidence="1 7">Belongs to the polypeptide deformylase family.</text>
</comment>
<dbReference type="InterPro" id="IPR036821">
    <property type="entry name" value="Peptide_deformylase_sf"/>
</dbReference>
<comment type="function">
    <text evidence="6 7">Removes the formyl group from the N-terminal Met of newly synthesized proteins.</text>
</comment>
<evidence type="ECO:0000256" key="5">
    <source>
        <dbReference type="ARBA" id="ARBA00022917"/>
    </source>
</evidence>
<keyword evidence="3 7" id="KW-0479">Metal-binding</keyword>
<evidence type="ECO:0000313" key="9">
    <source>
        <dbReference type="Proteomes" id="UP000241769"/>
    </source>
</evidence>